<evidence type="ECO:0000313" key="2">
    <source>
        <dbReference type="Proteomes" id="UP001292079"/>
    </source>
</evidence>
<comment type="caution">
    <text evidence="1">The sequence shown here is derived from an EMBL/GenBank/DDBJ whole genome shotgun (WGS) entry which is preliminary data.</text>
</comment>
<evidence type="ECO:0000313" key="1">
    <source>
        <dbReference type="EMBL" id="KAK4471429.1"/>
    </source>
</evidence>
<dbReference type="EMBL" id="JALJAT010000003">
    <property type="protein sequence ID" value="KAK4471429.1"/>
    <property type="molecule type" value="Genomic_DNA"/>
</dbReference>
<sequence>MIILRRIFLIYSYIKINETNYTSTTYFVLTLDTGFEYKLANEYYVHAQNMKEIYLENAWDKCILAVNAHLEYEQVKDNKNSTREHKLKKESMTRFNRTLPNLNEEVKNSNTKMINYLKFLEPIERVVTVVDRMEAEVKYDIDTC</sequence>
<reference evidence="1" key="1">
    <citation type="submission" date="2022-04" db="EMBL/GenBank/DDBJ databases">
        <authorList>
            <person name="Xu L."/>
            <person name="Lv Z."/>
        </authorList>
    </citation>
    <scope>NUCLEOTIDE SEQUENCE</scope>
    <source>
        <strain evidence="1">LV_2022a</strain>
    </source>
</reference>
<dbReference type="AlphaFoldDB" id="A0AAE2D4Z2"/>
<dbReference type="Proteomes" id="UP001292079">
    <property type="component" value="Unassembled WGS sequence"/>
</dbReference>
<organism evidence="1 2">
    <name type="scientific">Schistosoma mekongi</name>
    <name type="common">Parasitic worm</name>
    <dbReference type="NCBI Taxonomy" id="38744"/>
    <lineage>
        <taxon>Eukaryota</taxon>
        <taxon>Metazoa</taxon>
        <taxon>Spiralia</taxon>
        <taxon>Lophotrochozoa</taxon>
        <taxon>Platyhelminthes</taxon>
        <taxon>Trematoda</taxon>
        <taxon>Digenea</taxon>
        <taxon>Strigeidida</taxon>
        <taxon>Schistosomatoidea</taxon>
        <taxon>Schistosomatidae</taxon>
        <taxon>Schistosoma</taxon>
    </lineage>
</organism>
<proteinExistence type="predicted"/>
<accession>A0AAE2D4Z2</accession>
<gene>
    <name evidence="1" type="ORF">MN116_004857</name>
</gene>
<name>A0AAE2D4Z2_SCHME</name>
<keyword evidence="2" id="KW-1185">Reference proteome</keyword>
<protein>
    <submittedName>
        <fullName evidence="1">Uncharacterized protein</fullName>
    </submittedName>
</protein>
<reference evidence="1" key="2">
    <citation type="journal article" date="2023" name="Infect Dis Poverty">
        <title>Chromosome-scale genome of the human blood fluke Schistosoma mekongi and its implications for public health.</title>
        <authorList>
            <person name="Zhou M."/>
            <person name="Xu L."/>
            <person name="Xu D."/>
            <person name="Chen W."/>
            <person name="Khan J."/>
            <person name="Hu Y."/>
            <person name="Huang H."/>
            <person name="Wei H."/>
            <person name="Zhang Y."/>
            <person name="Chusongsang P."/>
            <person name="Tanasarnprasert K."/>
            <person name="Hu X."/>
            <person name="Limpanont Y."/>
            <person name="Lv Z."/>
        </authorList>
    </citation>
    <scope>NUCLEOTIDE SEQUENCE</scope>
    <source>
        <strain evidence="1">LV_2022a</strain>
    </source>
</reference>